<accession>A0A426ZM66</accession>
<dbReference type="EMBL" id="AMZH03005941">
    <property type="protein sequence ID" value="RRT65087.1"/>
    <property type="molecule type" value="Genomic_DNA"/>
</dbReference>
<reference evidence="1 2" key="1">
    <citation type="journal article" date="2014" name="Agronomy (Basel)">
        <title>A Draft Genome Sequence for Ensete ventricosum, the Drought-Tolerant Tree Against Hunger.</title>
        <authorList>
            <person name="Harrison J."/>
            <person name="Moore K.A."/>
            <person name="Paszkiewicz K."/>
            <person name="Jones T."/>
            <person name="Grant M."/>
            <person name="Ambacheew D."/>
            <person name="Muzemil S."/>
            <person name="Studholme D.J."/>
        </authorList>
    </citation>
    <scope>NUCLEOTIDE SEQUENCE [LARGE SCALE GENOMIC DNA]</scope>
</reference>
<evidence type="ECO:0000313" key="1">
    <source>
        <dbReference type="EMBL" id="RRT65087.1"/>
    </source>
</evidence>
<organism evidence="1 2">
    <name type="scientific">Ensete ventricosum</name>
    <name type="common">Abyssinian banana</name>
    <name type="synonym">Musa ensete</name>
    <dbReference type="NCBI Taxonomy" id="4639"/>
    <lineage>
        <taxon>Eukaryota</taxon>
        <taxon>Viridiplantae</taxon>
        <taxon>Streptophyta</taxon>
        <taxon>Embryophyta</taxon>
        <taxon>Tracheophyta</taxon>
        <taxon>Spermatophyta</taxon>
        <taxon>Magnoliopsida</taxon>
        <taxon>Liliopsida</taxon>
        <taxon>Zingiberales</taxon>
        <taxon>Musaceae</taxon>
        <taxon>Ensete</taxon>
    </lineage>
</organism>
<proteinExistence type="predicted"/>
<name>A0A426ZM66_ENSVE</name>
<gene>
    <name evidence="1" type="ORF">B296_00037691</name>
</gene>
<dbReference type="AlphaFoldDB" id="A0A426ZM66"/>
<dbReference type="Proteomes" id="UP000287651">
    <property type="component" value="Unassembled WGS sequence"/>
</dbReference>
<sequence length="105" mass="11227">MKAATTIAVAAKGVAREEDVVARMAGVAKGDVKVATGRGGRKTAAAIVDGWQWRQAVEEGWRRDVGQGLCKGGRGWEAAAITLLCAVTLQQMRQQRRHLGQLMAL</sequence>
<comment type="caution">
    <text evidence="1">The sequence shown here is derived from an EMBL/GenBank/DDBJ whole genome shotgun (WGS) entry which is preliminary data.</text>
</comment>
<protein>
    <submittedName>
        <fullName evidence="1">Uncharacterized protein</fullName>
    </submittedName>
</protein>
<evidence type="ECO:0000313" key="2">
    <source>
        <dbReference type="Proteomes" id="UP000287651"/>
    </source>
</evidence>